<dbReference type="Pfam" id="PF12704">
    <property type="entry name" value="MacB_PCD"/>
    <property type="match status" value="1"/>
</dbReference>
<feature type="transmembrane region" description="Helical" evidence="6">
    <location>
        <begin position="304"/>
        <end position="325"/>
    </location>
</feature>
<keyword evidence="5 6" id="KW-0472">Membrane</keyword>
<evidence type="ECO:0000313" key="10">
    <source>
        <dbReference type="Proteomes" id="UP000037660"/>
    </source>
</evidence>
<reference evidence="10" key="1">
    <citation type="submission" date="2015-07" db="EMBL/GenBank/DDBJ databases">
        <title>Discovery of a poly(ethylene terephthalate assimilation.</title>
        <authorList>
            <person name="Yoshida S."/>
            <person name="Hiraga K."/>
            <person name="Takehana T."/>
            <person name="Taniguchi I."/>
            <person name="Yamaji H."/>
            <person name="Maeda Y."/>
            <person name="Toyohara K."/>
            <person name="Miyamoto K."/>
            <person name="Kimura Y."/>
            <person name="Oda K."/>
        </authorList>
    </citation>
    <scope>NUCLEOTIDE SEQUENCE [LARGE SCALE GENOMIC DNA]</scope>
    <source>
        <strain evidence="10">NBRC 110686 / TISTR 2288 / 201-F6</strain>
    </source>
</reference>
<dbReference type="STRING" id="1547922.ISF6_4091"/>
<evidence type="ECO:0000256" key="4">
    <source>
        <dbReference type="ARBA" id="ARBA00022989"/>
    </source>
</evidence>
<evidence type="ECO:0000256" key="1">
    <source>
        <dbReference type="ARBA" id="ARBA00004651"/>
    </source>
</evidence>
<keyword evidence="4 6" id="KW-1133">Transmembrane helix</keyword>
<dbReference type="InterPro" id="IPR003838">
    <property type="entry name" value="ABC3_permease_C"/>
</dbReference>
<dbReference type="Pfam" id="PF02687">
    <property type="entry name" value="FtsX"/>
    <property type="match status" value="1"/>
</dbReference>
<dbReference type="PANTHER" id="PTHR43738">
    <property type="entry name" value="ABC TRANSPORTER, MEMBRANE PROTEIN"/>
    <property type="match status" value="1"/>
</dbReference>
<feature type="transmembrane region" description="Helical" evidence="6">
    <location>
        <begin position="259"/>
        <end position="284"/>
    </location>
</feature>
<evidence type="ECO:0000313" key="9">
    <source>
        <dbReference type="EMBL" id="GAP37897.1"/>
    </source>
</evidence>
<organism evidence="9 10">
    <name type="scientific">Piscinibacter sakaiensis</name>
    <name type="common">Ideonella sakaiensis</name>
    <dbReference type="NCBI Taxonomy" id="1547922"/>
    <lineage>
        <taxon>Bacteria</taxon>
        <taxon>Pseudomonadati</taxon>
        <taxon>Pseudomonadota</taxon>
        <taxon>Betaproteobacteria</taxon>
        <taxon>Burkholderiales</taxon>
        <taxon>Sphaerotilaceae</taxon>
        <taxon>Piscinibacter</taxon>
    </lineage>
</organism>
<keyword evidence="10" id="KW-1185">Reference proteome</keyword>
<dbReference type="PANTHER" id="PTHR43738:SF3">
    <property type="entry name" value="ABC TRANSPORTER PERMEASE"/>
    <property type="match status" value="1"/>
</dbReference>
<gene>
    <name evidence="9" type="ORF">ISF6_4091</name>
</gene>
<name>A0A0K8P5K8_PISS1</name>
<feature type="domain" description="ABC3 transporter permease C-terminal" evidence="7">
    <location>
        <begin position="264"/>
        <end position="384"/>
    </location>
</feature>
<keyword evidence="3 6" id="KW-0812">Transmembrane</keyword>
<evidence type="ECO:0000259" key="7">
    <source>
        <dbReference type="Pfam" id="PF02687"/>
    </source>
</evidence>
<feature type="transmembrane region" description="Helical" evidence="6">
    <location>
        <begin position="21"/>
        <end position="41"/>
    </location>
</feature>
<dbReference type="AlphaFoldDB" id="A0A0K8P5K8"/>
<dbReference type="Proteomes" id="UP000037660">
    <property type="component" value="Unassembled WGS sequence"/>
</dbReference>
<proteinExistence type="predicted"/>
<dbReference type="EMBL" id="BBYR01000062">
    <property type="protein sequence ID" value="GAP37897.1"/>
    <property type="molecule type" value="Genomic_DNA"/>
</dbReference>
<evidence type="ECO:0000256" key="5">
    <source>
        <dbReference type="ARBA" id="ARBA00023136"/>
    </source>
</evidence>
<accession>A0A0K8P5K8</accession>
<protein>
    <submittedName>
        <fullName evidence="9">ABC-type antimicrobial peptide transport system, permease component</fullName>
    </submittedName>
</protein>
<dbReference type="InterPro" id="IPR051125">
    <property type="entry name" value="ABC-4/HrtB_transporter"/>
</dbReference>
<evidence type="ECO:0000256" key="6">
    <source>
        <dbReference type="SAM" id="Phobius"/>
    </source>
</evidence>
<feature type="domain" description="MacB-like periplasmic core" evidence="8">
    <location>
        <begin position="21"/>
        <end position="220"/>
    </location>
</feature>
<dbReference type="InterPro" id="IPR025857">
    <property type="entry name" value="MacB_PCD"/>
</dbReference>
<reference evidence="9 10" key="2">
    <citation type="journal article" date="2016" name="Science">
        <title>A bacterium that degrades and assimilates poly(ethylene terephthalate).</title>
        <authorList>
            <person name="Yoshida S."/>
            <person name="Hiraga K."/>
            <person name="Takehana T."/>
            <person name="Taniguchi I."/>
            <person name="Yamaji H."/>
            <person name="Maeda Y."/>
            <person name="Toyohara K."/>
            <person name="Miyamoto K."/>
            <person name="Kimura Y."/>
            <person name="Oda K."/>
        </authorList>
    </citation>
    <scope>NUCLEOTIDE SEQUENCE [LARGE SCALE GENOMIC DNA]</scope>
    <source>
        <strain evidence="10">NBRC 110686 / TISTR 2288 / 201-F6</strain>
    </source>
</reference>
<sequence>MSRQIPWHYVLRNLWVRRVTSVLTAGGMALVVFTFATVLMMSEGIRSTLVATGSPDNVVLLRQGANAEISSGIERRQADILGALPGIALDARGQALLSKEVVVLNSLAKRASRQPANVTMRGLGPQGMQLRAHVALVEGRMFRPGTPEVVVGRAVAQGFAGAQLGQWLRFGGREWQVVGVFDAGRTAHDSEIWGDHELMMQSFRRNAWSTVLLRLADPATGLPTLQAALAADPRLQVQAKREDQFYAEQSEALAQFVRVLGTALAIVFSIGAVVGAMITMFAAVAQRTREIGTLRALGFRRGRVLGAFLAESLMLSLAGGLAGLASASLMQSVNISTTNFQTFAELAFQFRLTPAIAAQALVFALVMGLVGGVLPAWRAARLNIAQSLRAGS</sequence>
<dbReference type="OrthoDB" id="241967at2"/>
<dbReference type="GO" id="GO:0005886">
    <property type="term" value="C:plasma membrane"/>
    <property type="evidence" value="ECO:0007669"/>
    <property type="project" value="UniProtKB-SubCell"/>
</dbReference>
<comment type="subcellular location">
    <subcellularLocation>
        <location evidence="1">Cell membrane</location>
        <topology evidence="1">Multi-pass membrane protein</topology>
    </subcellularLocation>
</comment>
<evidence type="ECO:0000256" key="3">
    <source>
        <dbReference type="ARBA" id="ARBA00022692"/>
    </source>
</evidence>
<comment type="caution">
    <text evidence="9">The sequence shown here is derived from an EMBL/GenBank/DDBJ whole genome shotgun (WGS) entry which is preliminary data.</text>
</comment>
<dbReference type="RefSeq" id="WP_054021805.1">
    <property type="nucleotide sequence ID" value="NZ_BBYR01000062.1"/>
</dbReference>
<keyword evidence="2" id="KW-1003">Cell membrane</keyword>
<feature type="transmembrane region" description="Helical" evidence="6">
    <location>
        <begin position="356"/>
        <end position="377"/>
    </location>
</feature>
<evidence type="ECO:0000256" key="2">
    <source>
        <dbReference type="ARBA" id="ARBA00022475"/>
    </source>
</evidence>
<evidence type="ECO:0000259" key="8">
    <source>
        <dbReference type="Pfam" id="PF12704"/>
    </source>
</evidence>